<comment type="subunit">
    <text evidence="3">Homodimer.</text>
</comment>
<keyword evidence="5" id="KW-0346">Stress response</keyword>
<dbReference type="SUPFAM" id="SSF58014">
    <property type="entry name" value="Coiled-coil domain of nucleotide exchange factor GrpE"/>
    <property type="match status" value="1"/>
</dbReference>
<organism evidence="9 10">
    <name type="scientific">Syphacia muris</name>
    <dbReference type="NCBI Taxonomy" id="451379"/>
    <lineage>
        <taxon>Eukaryota</taxon>
        <taxon>Metazoa</taxon>
        <taxon>Ecdysozoa</taxon>
        <taxon>Nematoda</taxon>
        <taxon>Chromadorea</taxon>
        <taxon>Rhabditida</taxon>
        <taxon>Spirurina</taxon>
        <taxon>Oxyuridomorpha</taxon>
        <taxon>Oxyuroidea</taxon>
        <taxon>Oxyuridae</taxon>
        <taxon>Syphacia</taxon>
    </lineage>
</organism>
<dbReference type="FunFam" id="2.30.22.10:FF:000001">
    <property type="entry name" value="Protein GrpE"/>
    <property type="match status" value="1"/>
</dbReference>
<keyword evidence="7" id="KW-0496">Mitochondrion</keyword>
<dbReference type="STRING" id="451379.A0A0N5AD30"/>
<keyword evidence="4" id="KW-0963">Cytoplasm</keyword>
<accession>A0A0N5AD30</accession>
<keyword evidence="6 7" id="KW-0143">Chaperone</keyword>
<dbReference type="PANTHER" id="PTHR21237:SF23">
    <property type="entry name" value="GRPE PROTEIN HOMOLOG, MITOCHONDRIAL"/>
    <property type="match status" value="1"/>
</dbReference>
<dbReference type="InterPro" id="IPR009012">
    <property type="entry name" value="GrpE_head"/>
</dbReference>
<dbReference type="WBParaSite" id="SMUV_0000206301-mRNA-1">
    <property type="protein sequence ID" value="SMUV_0000206301-mRNA-1"/>
    <property type="gene ID" value="SMUV_0000206301"/>
</dbReference>
<dbReference type="Gene3D" id="2.30.22.10">
    <property type="entry name" value="Head domain of nucleotide exchange factor GrpE"/>
    <property type="match status" value="1"/>
</dbReference>
<comment type="subcellular location">
    <subcellularLocation>
        <location evidence="1">Cytoplasm</location>
    </subcellularLocation>
    <subcellularLocation>
        <location evidence="7">Mitochondrion matrix</location>
    </subcellularLocation>
</comment>
<dbReference type="HAMAP" id="MF_01151">
    <property type="entry name" value="GrpE"/>
    <property type="match status" value="1"/>
</dbReference>
<name>A0A0N5AD30_9BILA</name>
<evidence type="ECO:0000313" key="9">
    <source>
        <dbReference type="Proteomes" id="UP000046393"/>
    </source>
</evidence>
<evidence type="ECO:0000256" key="4">
    <source>
        <dbReference type="ARBA" id="ARBA00022490"/>
    </source>
</evidence>
<dbReference type="GO" id="GO:0030150">
    <property type="term" value="P:protein import into mitochondrial matrix"/>
    <property type="evidence" value="ECO:0007669"/>
    <property type="project" value="TreeGrafter"/>
</dbReference>
<dbReference type="AlphaFoldDB" id="A0A0N5AD30"/>
<dbReference type="GO" id="GO:0000774">
    <property type="term" value="F:adenyl-nucleotide exchange factor activity"/>
    <property type="evidence" value="ECO:0007669"/>
    <property type="project" value="InterPro"/>
</dbReference>
<dbReference type="PROSITE" id="PS01071">
    <property type="entry name" value="GRPE"/>
    <property type="match status" value="1"/>
</dbReference>
<dbReference type="CDD" id="cd00446">
    <property type="entry name" value="GrpE"/>
    <property type="match status" value="1"/>
</dbReference>
<dbReference type="SUPFAM" id="SSF51064">
    <property type="entry name" value="Head domain of nucleotide exchange factor GrpE"/>
    <property type="match status" value="1"/>
</dbReference>
<dbReference type="GO" id="GO:0042803">
    <property type="term" value="F:protein homodimerization activity"/>
    <property type="evidence" value="ECO:0007669"/>
    <property type="project" value="InterPro"/>
</dbReference>
<proteinExistence type="inferred from homology"/>
<dbReference type="GO" id="GO:0006457">
    <property type="term" value="P:protein folding"/>
    <property type="evidence" value="ECO:0007669"/>
    <property type="project" value="InterPro"/>
</dbReference>
<dbReference type="InterPro" id="IPR013805">
    <property type="entry name" value="GrpE_CC"/>
</dbReference>
<evidence type="ECO:0000256" key="3">
    <source>
        <dbReference type="ARBA" id="ARBA00011738"/>
    </source>
</evidence>
<dbReference type="PRINTS" id="PR00773">
    <property type="entry name" value="GRPEPROTEIN"/>
</dbReference>
<dbReference type="Pfam" id="PF01025">
    <property type="entry name" value="GrpE"/>
    <property type="match status" value="1"/>
</dbReference>
<reference evidence="10" key="1">
    <citation type="submission" date="2017-02" db="UniProtKB">
        <authorList>
            <consortium name="WormBaseParasite"/>
        </authorList>
    </citation>
    <scope>IDENTIFICATION</scope>
</reference>
<comment type="function">
    <text evidence="7">Essential component of the PAM complex, a complex required for the translocation of transit peptide-containing proteins from the inner membrane into the mitochondrial matrix in an ATP-dependent manner.</text>
</comment>
<dbReference type="GO" id="GO:0051087">
    <property type="term" value="F:protein-folding chaperone binding"/>
    <property type="evidence" value="ECO:0007669"/>
    <property type="project" value="InterPro"/>
</dbReference>
<evidence type="ECO:0000256" key="1">
    <source>
        <dbReference type="ARBA" id="ARBA00004496"/>
    </source>
</evidence>
<dbReference type="GO" id="GO:0001405">
    <property type="term" value="C:PAM complex, Tim23 associated import motor"/>
    <property type="evidence" value="ECO:0007669"/>
    <property type="project" value="TreeGrafter"/>
</dbReference>
<dbReference type="GO" id="GO:0051082">
    <property type="term" value="F:unfolded protein binding"/>
    <property type="evidence" value="ECO:0007669"/>
    <property type="project" value="TreeGrafter"/>
</dbReference>
<comment type="similarity">
    <text evidence="2 8">Belongs to the GrpE family.</text>
</comment>
<dbReference type="Gene3D" id="3.90.20.20">
    <property type="match status" value="1"/>
</dbReference>
<sequence length="182" mass="20482">MQLIRISVGENLADDKLVIPRSAYDAIAGEYDEVCAEVAAFKDKYTRALAETENVRRRGVKQVEETKLFHLQKFSKDLIGVRDILDLAVQSVKKEDIDGDPKLKAFHEGIVMTCEVFEKTFRTHGIERLSPLGEKFNPNLHEAVFQVPKDKNKPGYVEEVMTIGYALHGRPIRAAKVAVVAE</sequence>
<dbReference type="PANTHER" id="PTHR21237">
    <property type="entry name" value="GRPE PROTEIN"/>
    <property type="match status" value="1"/>
</dbReference>
<evidence type="ECO:0000256" key="8">
    <source>
        <dbReference type="RuleBase" id="RU004478"/>
    </source>
</evidence>
<evidence type="ECO:0000256" key="2">
    <source>
        <dbReference type="ARBA" id="ARBA00009054"/>
    </source>
</evidence>
<evidence type="ECO:0000256" key="6">
    <source>
        <dbReference type="ARBA" id="ARBA00023186"/>
    </source>
</evidence>
<dbReference type="InterPro" id="IPR000740">
    <property type="entry name" value="GrpE"/>
</dbReference>
<dbReference type="Proteomes" id="UP000046393">
    <property type="component" value="Unplaced"/>
</dbReference>
<evidence type="ECO:0000313" key="10">
    <source>
        <dbReference type="WBParaSite" id="SMUV_0000206301-mRNA-1"/>
    </source>
</evidence>
<keyword evidence="9" id="KW-1185">Reference proteome</keyword>
<evidence type="ECO:0000256" key="5">
    <source>
        <dbReference type="ARBA" id="ARBA00023016"/>
    </source>
</evidence>
<evidence type="ECO:0000256" key="7">
    <source>
        <dbReference type="RuleBase" id="RU000640"/>
    </source>
</evidence>
<protein>
    <recommendedName>
        <fullName evidence="7">GrpE protein homolog</fullName>
    </recommendedName>
</protein>